<dbReference type="InterPro" id="IPR050245">
    <property type="entry name" value="PrsA_foldase"/>
</dbReference>
<reference evidence="2" key="1">
    <citation type="submission" date="2019-08" db="EMBL/GenBank/DDBJ databases">
        <authorList>
            <person name="Kucharzyk K."/>
            <person name="Murdoch R.W."/>
            <person name="Higgins S."/>
            <person name="Loffler F."/>
        </authorList>
    </citation>
    <scope>NUCLEOTIDE SEQUENCE</scope>
</reference>
<dbReference type="AlphaFoldDB" id="A0A644VH93"/>
<dbReference type="GO" id="GO:0003755">
    <property type="term" value="F:peptidyl-prolyl cis-trans isomerase activity"/>
    <property type="evidence" value="ECO:0007669"/>
    <property type="project" value="UniProtKB-EC"/>
</dbReference>
<dbReference type="InterPro" id="IPR000297">
    <property type="entry name" value="PPIase_PpiC"/>
</dbReference>
<dbReference type="Gene3D" id="3.10.50.40">
    <property type="match status" value="2"/>
</dbReference>
<dbReference type="Pfam" id="PF00639">
    <property type="entry name" value="Rotamase"/>
    <property type="match status" value="1"/>
</dbReference>
<dbReference type="PROSITE" id="PS50198">
    <property type="entry name" value="PPIC_PPIASE_2"/>
    <property type="match status" value="2"/>
</dbReference>
<dbReference type="InterPro" id="IPR046357">
    <property type="entry name" value="PPIase_dom_sf"/>
</dbReference>
<protein>
    <submittedName>
        <fullName evidence="2">Chaperone SurA</fullName>
        <ecNumber evidence="2">5.2.1.8</ecNumber>
    </submittedName>
</protein>
<evidence type="ECO:0000259" key="1">
    <source>
        <dbReference type="PROSITE" id="PS50198"/>
    </source>
</evidence>
<comment type="caution">
    <text evidence="2">The sequence shown here is derived from an EMBL/GenBank/DDBJ whole genome shotgun (WGS) entry which is preliminary data.</text>
</comment>
<accession>A0A644VH93</accession>
<dbReference type="SUPFAM" id="SSF109998">
    <property type="entry name" value="Triger factor/SurA peptide-binding domain-like"/>
    <property type="match status" value="1"/>
</dbReference>
<dbReference type="PANTHER" id="PTHR47245">
    <property type="entry name" value="PEPTIDYLPROLYL ISOMERASE"/>
    <property type="match status" value="1"/>
</dbReference>
<dbReference type="EMBL" id="VSSQ01000312">
    <property type="protein sequence ID" value="MPL90759.1"/>
    <property type="molecule type" value="Genomic_DNA"/>
</dbReference>
<gene>
    <name evidence="2" type="primary">surA_15</name>
    <name evidence="2" type="ORF">SDC9_36815</name>
</gene>
<feature type="domain" description="PpiC" evidence="1">
    <location>
        <begin position="129"/>
        <end position="230"/>
    </location>
</feature>
<dbReference type="SUPFAM" id="SSF54534">
    <property type="entry name" value="FKBP-like"/>
    <property type="match status" value="2"/>
</dbReference>
<evidence type="ECO:0000313" key="2">
    <source>
        <dbReference type="EMBL" id="MPL90759.1"/>
    </source>
</evidence>
<dbReference type="InterPro" id="IPR023058">
    <property type="entry name" value="PPIase_PpiC_CS"/>
</dbReference>
<dbReference type="InterPro" id="IPR027304">
    <property type="entry name" value="Trigger_fact/SurA_dom_sf"/>
</dbReference>
<name>A0A644VH93_9ZZZZ</name>
<proteinExistence type="predicted"/>
<dbReference type="Pfam" id="PF13616">
    <property type="entry name" value="Rotamase_3"/>
    <property type="match status" value="1"/>
</dbReference>
<sequence length="658" mass="75459">MLINNFVPIFMKTLFVSLSVLLISGSLAAKGKDPALMTINGKPVLKSEFEYIYNKNNSNNALDKKSLEEYVDLFVNFKLKVEEAKSQGIDTTKSFINELSGYRDQLTKPYLTDSKAEESVLKEAYERLKEDVEVSHILIRVEQNAAPEDTLKAWNKMQDVLKRLEKEDFADVAKETSEDQSAQDNGGYIGWITGFRTVYPFENRAYNTPIGTISKPVRTAFGYHVIKVHKRRFSPGEILVSHIMKFTSQGDDAGNARAKNQIDSLYQLVKNGADFGQVASTNSEDRGSAAKNGELPWFGTGRMVAEFEQAAFALKTPGEISEPVQSAYGWHIIKLLDTKPIPSFESKKAEIERQVKRDERAQKGQKAFVEKLKKDYKLKMQKGTYTEDFYALLKDRTLTDSAFLADADAAKLNKVMFTFAKKKFKQDDFLAYLKKNPATNKTAAKEIIDEKLNAFIEKELLAYENSQLENKYEDFRLLMQEYHDGILLFEVSNNEVWEKASKDTAGLAAFFKKNKEKYSWDKPHFKGRIIQCKTEDIFKKANEIVKVQSKDSVDKYLRQLNDSVVNIKTDKGLYVQGDNKFVDHFIFKSLDEVEKDAKYPYVFVPGVMLNYTPEDYTDVRGLVTADYQEYLEKEWIKMLREKYPVKINQKVLKSVQKN</sequence>
<dbReference type="PROSITE" id="PS01096">
    <property type="entry name" value="PPIC_PPIASE_1"/>
    <property type="match status" value="1"/>
</dbReference>
<dbReference type="PANTHER" id="PTHR47245:SF2">
    <property type="entry name" value="PEPTIDYL-PROLYL CIS-TRANS ISOMERASE HP_0175-RELATED"/>
    <property type="match status" value="1"/>
</dbReference>
<organism evidence="2">
    <name type="scientific">bioreactor metagenome</name>
    <dbReference type="NCBI Taxonomy" id="1076179"/>
    <lineage>
        <taxon>unclassified sequences</taxon>
        <taxon>metagenomes</taxon>
        <taxon>ecological metagenomes</taxon>
    </lineage>
</organism>
<dbReference type="EC" id="5.2.1.8" evidence="2"/>
<feature type="domain" description="PpiC" evidence="1">
    <location>
        <begin position="235"/>
        <end position="337"/>
    </location>
</feature>
<keyword evidence="2" id="KW-0413">Isomerase</keyword>